<sequence length="304" mass="34253">MKAVYLETHSTDPYYNLAFEEYVLTHRTVGDCLMLWQNDNTIVVGQNQNAEGEINRSFVETHGIRVVRRMTGGGAVYHDLGNLNYSFITDAGDTACLTMERFTRPVVEALRGLGLHAEASGRNDILVEGRKVSGTAQRLCRGRVLHHGTLLFDANPEMVAGALRVDPSKFRSKGAKSVQSRIGNIRDFLPEPMSLGDFWSYLKTALAGEGMTEGRLLPAELEEVRRLRDEKYATWEWNFGRSPRYTLTGRRRWEGGLLEPDLSVENGRITRADFYGDFLSLRPLDELSRALCGCAFRREDVEAV</sequence>
<evidence type="ECO:0000259" key="8">
    <source>
        <dbReference type="PROSITE" id="PS51733"/>
    </source>
</evidence>
<evidence type="ECO:0000256" key="1">
    <source>
        <dbReference type="ARBA" id="ARBA00005085"/>
    </source>
</evidence>
<accession>A0ABR7NNB8</accession>
<dbReference type="InterPro" id="IPR019491">
    <property type="entry name" value="Lipoate_protein_ligase_C"/>
</dbReference>
<dbReference type="InterPro" id="IPR045864">
    <property type="entry name" value="aa-tRNA-synth_II/BPL/LPL"/>
</dbReference>
<protein>
    <recommendedName>
        <fullName evidence="3">lipoate--protein ligase</fullName>
        <ecNumber evidence="3">6.3.1.20</ecNumber>
    </recommendedName>
</protein>
<dbReference type="EC" id="6.3.1.20" evidence="3"/>
<dbReference type="InterPro" id="IPR004562">
    <property type="entry name" value="LipoylTrfase_LipoateP_Ligase"/>
</dbReference>
<keyword evidence="6" id="KW-0067">ATP-binding</keyword>
<dbReference type="PROSITE" id="PS51733">
    <property type="entry name" value="BPL_LPL_CATALYTIC"/>
    <property type="match status" value="1"/>
</dbReference>
<dbReference type="PANTHER" id="PTHR12561">
    <property type="entry name" value="LIPOATE-PROTEIN LIGASE"/>
    <property type="match status" value="1"/>
</dbReference>
<dbReference type="Proteomes" id="UP000658131">
    <property type="component" value="Unassembled WGS sequence"/>
</dbReference>
<evidence type="ECO:0000256" key="5">
    <source>
        <dbReference type="ARBA" id="ARBA00022741"/>
    </source>
</evidence>
<keyword evidence="5" id="KW-0547">Nucleotide-binding</keyword>
<dbReference type="GO" id="GO:0016979">
    <property type="term" value="F:lipoate-protein ligase activity"/>
    <property type="evidence" value="ECO:0007669"/>
    <property type="project" value="UniProtKB-EC"/>
</dbReference>
<evidence type="ECO:0000256" key="7">
    <source>
        <dbReference type="ARBA" id="ARBA00048037"/>
    </source>
</evidence>
<dbReference type="SUPFAM" id="SSF82649">
    <property type="entry name" value="SufE/NifU"/>
    <property type="match status" value="1"/>
</dbReference>
<evidence type="ECO:0000313" key="9">
    <source>
        <dbReference type="EMBL" id="MBC8577911.1"/>
    </source>
</evidence>
<feature type="non-terminal residue" evidence="9">
    <location>
        <position position="304"/>
    </location>
</feature>
<evidence type="ECO:0000313" key="10">
    <source>
        <dbReference type="Proteomes" id="UP000658131"/>
    </source>
</evidence>
<proteinExistence type="predicted"/>
<dbReference type="Pfam" id="PF21948">
    <property type="entry name" value="LplA-B_cat"/>
    <property type="match status" value="1"/>
</dbReference>
<keyword evidence="4 9" id="KW-0436">Ligase</keyword>
<comment type="pathway">
    <text evidence="2">Protein modification; protein lipoylation via exogenous pathway; protein N(6)-(lipoyl)lysine from lipoate: step 1/2.</text>
</comment>
<dbReference type="Pfam" id="PF10437">
    <property type="entry name" value="Lip_prot_lig_C"/>
    <property type="match status" value="1"/>
</dbReference>
<comment type="catalytic activity">
    <reaction evidence="7">
        <text>L-lysyl-[lipoyl-carrier protein] + (R)-lipoate + ATP = N(6)-[(R)-lipoyl]-L-lysyl-[lipoyl-carrier protein] + AMP + diphosphate + H(+)</text>
        <dbReference type="Rhea" id="RHEA:49288"/>
        <dbReference type="Rhea" id="RHEA-COMP:10500"/>
        <dbReference type="Rhea" id="RHEA-COMP:10502"/>
        <dbReference type="ChEBI" id="CHEBI:15378"/>
        <dbReference type="ChEBI" id="CHEBI:29969"/>
        <dbReference type="ChEBI" id="CHEBI:30616"/>
        <dbReference type="ChEBI" id="CHEBI:33019"/>
        <dbReference type="ChEBI" id="CHEBI:83088"/>
        <dbReference type="ChEBI" id="CHEBI:83099"/>
        <dbReference type="ChEBI" id="CHEBI:456215"/>
        <dbReference type="EC" id="6.3.1.20"/>
    </reaction>
</comment>
<comment type="pathway">
    <text evidence="1">Protein modification; protein lipoylation via exogenous pathway; protein N(6)-(lipoyl)lysine from lipoate: step 2/2.</text>
</comment>
<dbReference type="Gene3D" id="3.30.930.10">
    <property type="entry name" value="Bira Bifunctional Protein, Domain 2"/>
    <property type="match status" value="1"/>
</dbReference>
<dbReference type="InterPro" id="IPR004143">
    <property type="entry name" value="BPL_LPL_catalytic"/>
</dbReference>
<reference evidence="9 10" key="1">
    <citation type="submission" date="2020-08" db="EMBL/GenBank/DDBJ databases">
        <title>Genome public.</title>
        <authorList>
            <person name="Liu C."/>
            <person name="Sun Q."/>
        </authorList>
    </citation>
    <scope>NUCLEOTIDE SEQUENCE [LARGE SCALE GENOMIC DNA]</scope>
    <source>
        <strain evidence="9 10">BX1</strain>
    </source>
</reference>
<keyword evidence="10" id="KW-1185">Reference proteome</keyword>
<dbReference type="NCBIfam" id="TIGR00545">
    <property type="entry name" value="lipoyltrans"/>
    <property type="match status" value="1"/>
</dbReference>
<dbReference type="EMBL" id="JACRTB010000082">
    <property type="protein sequence ID" value="MBC8577911.1"/>
    <property type="molecule type" value="Genomic_DNA"/>
</dbReference>
<evidence type="ECO:0000256" key="3">
    <source>
        <dbReference type="ARBA" id="ARBA00012367"/>
    </source>
</evidence>
<gene>
    <name evidence="9" type="ORF">H8717_16185</name>
</gene>
<name>A0ABR7NNB8_9FIRM</name>
<dbReference type="Gene3D" id="3.30.390.50">
    <property type="entry name" value="CO dehydrogenase flavoprotein, C-terminal domain"/>
    <property type="match status" value="1"/>
</dbReference>
<dbReference type="SUPFAM" id="SSF55681">
    <property type="entry name" value="Class II aaRS and biotin synthetases"/>
    <property type="match status" value="1"/>
</dbReference>
<dbReference type="PANTHER" id="PTHR12561:SF3">
    <property type="entry name" value="LIPOYLTRANSFERASE 1, MITOCHONDRIAL"/>
    <property type="match status" value="1"/>
</dbReference>
<comment type="caution">
    <text evidence="9">The sequence shown here is derived from an EMBL/GenBank/DDBJ whole genome shotgun (WGS) entry which is preliminary data.</text>
</comment>
<evidence type="ECO:0000256" key="4">
    <source>
        <dbReference type="ARBA" id="ARBA00022598"/>
    </source>
</evidence>
<dbReference type="CDD" id="cd16443">
    <property type="entry name" value="LplA"/>
    <property type="match status" value="1"/>
</dbReference>
<feature type="domain" description="BPL/LPL catalytic" evidence="8">
    <location>
        <begin position="27"/>
        <end position="214"/>
    </location>
</feature>
<evidence type="ECO:0000256" key="2">
    <source>
        <dbReference type="ARBA" id="ARBA00005124"/>
    </source>
</evidence>
<organism evidence="9 10">
    <name type="scientific">Yanshouia hominis</name>
    <dbReference type="NCBI Taxonomy" id="2763673"/>
    <lineage>
        <taxon>Bacteria</taxon>
        <taxon>Bacillati</taxon>
        <taxon>Bacillota</taxon>
        <taxon>Clostridia</taxon>
        <taxon>Eubacteriales</taxon>
        <taxon>Oscillospiraceae</taxon>
        <taxon>Yanshouia</taxon>
    </lineage>
</organism>
<evidence type="ECO:0000256" key="6">
    <source>
        <dbReference type="ARBA" id="ARBA00022840"/>
    </source>
</evidence>